<proteinExistence type="predicted"/>
<accession>A0A0A9APR8</accession>
<protein>
    <submittedName>
        <fullName evidence="1">Uncharacterized protein</fullName>
    </submittedName>
</protein>
<dbReference type="AlphaFoldDB" id="A0A0A9APR8"/>
<sequence>MDHLFLLYKEIMCSSPARSRKKKHMRLPKS</sequence>
<reference evidence="1" key="2">
    <citation type="journal article" date="2015" name="Data Brief">
        <title>Shoot transcriptome of the giant reed, Arundo donax.</title>
        <authorList>
            <person name="Barrero R.A."/>
            <person name="Guerrero F.D."/>
            <person name="Moolhuijzen P."/>
            <person name="Goolsby J.A."/>
            <person name="Tidwell J."/>
            <person name="Bellgard S.E."/>
            <person name="Bellgard M.I."/>
        </authorList>
    </citation>
    <scope>NUCLEOTIDE SEQUENCE</scope>
    <source>
        <tissue evidence="1">Shoot tissue taken approximately 20 cm above the soil surface</tissue>
    </source>
</reference>
<evidence type="ECO:0000313" key="1">
    <source>
        <dbReference type="EMBL" id="JAD49072.1"/>
    </source>
</evidence>
<reference evidence="1" key="1">
    <citation type="submission" date="2014-09" db="EMBL/GenBank/DDBJ databases">
        <authorList>
            <person name="Magalhaes I.L.F."/>
            <person name="Oliveira U."/>
            <person name="Santos F.R."/>
            <person name="Vidigal T.H.D.A."/>
            <person name="Brescovit A.D."/>
            <person name="Santos A.J."/>
        </authorList>
    </citation>
    <scope>NUCLEOTIDE SEQUENCE</scope>
    <source>
        <tissue evidence="1">Shoot tissue taken approximately 20 cm above the soil surface</tissue>
    </source>
</reference>
<organism evidence="1">
    <name type="scientific">Arundo donax</name>
    <name type="common">Giant reed</name>
    <name type="synonym">Donax arundinaceus</name>
    <dbReference type="NCBI Taxonomy" id="35708"/>
    <lineage>
        <taxon>Eukaryota</taxon>
        <taxon>Viridiplantae</taxon>
        <taxon>Streptophyta</taxon>
        <taxon>Embryophyta</taxon>
        <taxon>Tracheophyta</taxon>
        <taxon>Spermatophyta</taxon>
        <taxon>Magnoliopsida</taxon>
        <taxon>Liliopsida</taxon>
        <taxon>Poales</taxon>
        <taxon>Poaceae</taxon>
        <taxon>PACMAD clade</taxon>
        <taxon>Arundinoideae</taxon>
        <taxon>Arundineae</taxon>
        <taxon>Arundo</taxon>
    </lineage>
</organism>
<dbReference type="EMBL" id="GBRH01248823">
    <property type="protein sequence ID" value="JAD49072.1"/>
    <property type="molecule type" value="Transcribed_RNA"/>
</dbReference>
<name>A0A0A9APR8_ARUDO</name>